<sequence length="233" mass="26756">MNLQKMFEMQKALDERIIKEKGLEGQDLLPNLILALQVELAECANEWRGFKHWSNNQKPRTKLSTTVGATPENASFFRCENDNCGEHLSKKDFENLFDPDYEECPICKVGHVNAFRDKNPLLEEYVDCLHFILSIGNRLGYLKNNESVDGLKRTTTKGTGVHAFMDVFNAIVYLNDEVICTTIIDNELAHYFYENLFSLFNALGETLGFTPEQIEAAYMEKNAVNHQRQQEGY</sequence>
<protein>
    <submittedName>
        <fullName evidence="1">dUTP diphosphatase</fullName>
    </submittedName>
</protein>
<dbReference type="RefSeq" id="WP_283010161.1">
    <property type="nucleotide sequence ID" value="NZ_CP125292.1"/>
</dbReference>
<proteinExistence type="predicted"/>
<dbReference type="CDD" id="cd11527">
    <property type="entry name" value="NTP-PPase_dUTPase"/>
    <property type="match status" value="1"/>
</dbReference>
<reference evidence="1" key="1">
    <citation type="submission" date="2023-05" db="EMBL/GenBank/DDBJ databases">
        <title>Complete genome sequence of Bacillus subtilis SRCM117797 isolated from Soybean paste.</title>
        <authorList>
            <person name="Abraha H.B."/>
            <person name="Kim K.-P."/>
            <person name="Ryu M.-S."/>
            <person name="Jeong D.-Y."/>
        </authorList>
    </citation>
    <scope>NUCLEOTIDE SEQUENCE</scope>
    <source>
        <strain evidence="1">SRCM117797</strain>
    </source>
</reference>
<dbReference type="InterPro" id="IPR014871">
    <property type="entry name" value="dUTPase/dCTP_pyrophosphatase"/>
</dbReference>
<accession>A0AAQ3EQX0</accession>
<evidence type="ECO:0000313" key="2">
    <source>
        <dbReference type="Proteomes" id="UP001229422"/>
    </source>
</evidence>
<evidence type="ECO:0000313" key="1">
    <source>
        <dbReference type="EMBL" id="WHM22902.1"/>
    </source>
</evidence>
<dbReference type="SUPFAM" id="SSF101386">
    <property type="entry name" value="all-alpha NTP pyrophosphatases"/>
    <property type="match status" value="1"/>
</dbReference>
<name>A0AAQ3EQX0_BACIU</name>
<dbReference type="Gene3D" id="1.10.4010.10">
    <property type="entry name" value="Type II deoxyuridine triphosphatase"/>
    <property type="match status" value="1"/>
</dbReference>
<gene>
    <name evidence="1" type="ORF">QL281_07680</name>
</gene>
<dbReference type="Proteomes" id="UP001229422">
    <property type="component" value="Chromosome"/>
</dbReference>
<organism evidence="1 2">
    <name type="scientific">Bacillus subtilis</name>
    <dbReference type="NCBI Taxonomy" id="1423"/>
    <lineage>
        <taxon>Bacteria</taxon>
        <taxon>Bacillati</taxon>
        <taxon>Bacillota</taxon>
        <taxon>Bacilli</taxon>
        <taxon>Bacillales</taxon>
        <taxon>Bacillaceae</taxon>
        <taxon>Bacillus</taxon>
    </lineage>
</organism>
<dbReference type="EMBL" id="CP125292">
    <property type="protein sequence ID" value="WHM22902.1"/>
    <property type="molecule type" value="Genomic_DNA"/>
</dbReference>
<dbReference type="AlphaFoldDB" id="A0AAQ3EQX0"/>
<dbReference type="Pfam" id="PF08761">
    <property type="entry name" value="dUTPase_2"/>
    <property type="match status" value="2"/>
</dbReference>